<dbReference type="Pfam" id="PF24559">
    <property type="entry name" value="UBA_RAD5A"/>
    <property type="match status" value="1"/>
</dbReference>
<gene>
    <name evidence="5" type="ORF">Taro_034641</name>
</gene>
<dbReference type="Pfam" id="PF08797">
    <property type="entry name" value="HIRAN"/>
    <property type="match status" value="1"/>
</dbReference>
<dbReference type="InterPro" id="IPR014905">
    <property type="entry name" value="HIRAN"/>
</dbReference>
<evidence type="ECO:0000256" key="2">
    <source>
        <dbReference type="ARBA" id="ARBA00022801"/>
    </source>
</evidence>
<dbReference type="InterPro" id="IPR056450">
    <property type="entry name" value="UBA_RAD5A"/>
</dbReference>
<feature type="compositionally biased region" description="Low complexity" evidence="3">
    <location>
        <begin position="140"/>
        <end position="150"/>
    </location>
</feature>
<dbReference type="SUPFAM" id="SSF46934">
    <property type="entry name" value="UBA-like"/>
    <property type="match status" value="1"/>
</dbReference>
<dbReference type="GO" id="GO:0008270">
    <property type="term" value="F:zinc ion binding"/>
    <property type="evidence" value="ECO:0007669"/>
    <property type="project" value="InterPro"/>
</dbReference>
<feature type="domain" description="HIRAN" evidence="4">
    <location>
        <begin position="227"/>
        <end position="337"/>
    </location>
</feature>
<evidence type="ECO:0000256" key="1">
    <source>
        <dbReference type="ARBA" id="ARBA00022723"/>
    </source>
</evidence>
<dbReference type="Proteomes" id="UP000652761">
    <property type="component" value="Unassembled WGS sequence"/>
</dbReference>
<organism evidence="5 6">
    <name type="scientific">Colocasia esculenta</name>
    <name type="common">Wild taro</name>
    <name type="synonym">Arum esculentum</name>
    <dbReference type="NCBI Taxonomy" id="4460"/>
    <lineage>
        <taxon>Eukaryota</taxon>
        <taxon>Viridiplantae</taxon>
        <taxon>Streptophyta</taxon>
        <taxon>Embryophyta</taxon>
        <taxon>Tracheophyta</taxon>
        <taxon>Spermatophyta</taxon>
        <taxon>Magnoliopsida</taxon>
        <taxon>Liliopsida</taxon>
        <taxon>Araceae</taxon>
        <taxon>Aroideae</taxon>
        <taxon>Colocasieae</taxon>
        <taxon>Colocasia</taxon>
    </lineage>
</organism>
<evidence type="ECO:0000256" key="3">
    <source>
        <dbReference type="SAM" id="MobiDB-lite"/>
    </source>
</evidence>
<dbReference type="GO" id="GO:0016818">
    <property type="term" value="F:hydrolase activity, acting on acid anhydrides, in phosphorus-containing anhydrides"/>
    <property type="evidence" value="ECO:0007669"/>
    <property type="project" value="InterPro"/>
</dbReference>
<protein>
    <recommendedName>
        <fullName evidence="4">HIRAN domain-containing protein</fullName>
    </recommendedName>
</protein>
<accession>A0A843W873</accession>
<name>A0A843W873_COLES</name>
<dbReference type="InterPro" id="IPR009060">
    <property type="entry name" value="UBA-like_sf"/>
</dbReference>
<dbReference type="GO" id="GO:0003676">
    <property type="term" value="F:nucleic acid binding"/>
    <property type="evidence" value="ECO:0007669"/>
    <property type="project" value="InterPro"/>
</dbReference>
<dbReference type="OrthoDB" id="684385at2759"/>
<evidence type="ECO:0000313" key="6">
    <source>
        <dbReference type="Proteomes" id="UP000652761"/>
    </source>
</evidence>
<keyword evidence="6" id="KW-1185">Reference proteome</keyword>
<dbReference type="CDD" id="cd14279">
    <property type="entry name" value="CUE"/>
    <property type="match status" value="1"/>
</dbReference>
<comment type="caution">
    <text evidence="5">The sequence shown here is derived from an EMBL/GenBank/DDBJ whole genome shotgun (WGS) entry which is preliminary data.</text>
</comment>
<evidence type="ECO:0000313" key="5">
    <source>
        <dbReference type="EMBL" id="MQM01881.1"/>
    </source>
</evidence>
<dbReference type="EMBL" id="NMUH01002751">
    <property type="protein sequence ID" value="MQM01881.1"/>
    <property type="molecule type" value="Genomic_DNA"/>
</dbReference>
<feature type="region of interest" description="Disordered" evidence="3">
    <location>
        <begin position="120"/>
        <end position="158"/>
    </location>
</feature>
<reference evidence="5" key="1">
    <citation type="submission" date="2017-07" db="EMBL/GenBank/DDBJ databases">
        <title>Taro Niue Genome Assembly and Annotation.</title>
        <authorList>
            <person name="Atibalentja N."/>
            <person name="Keating K."/>
            <person name="Fields C.J."/>
        </authorList>
    </citation>
    <scope>NUCLEOTIDE SEQUENCE</scope>
    <source>
        <strain evidence="5">Niue_2</strain>
        <tissue evidence="5">Leaf</tissue>
    </source>
</reference>
<keyword evidence="2" id="KW-0378">Hydrolase</keyword>
<proteinExistence type="predicted"/>
<keyword evidence="1" id="KW-0479">Metal-binding</keyword>
<evidence type="ECO:0000259" key="4">
    <source>
        <dbReference type="SMART" id="SM00910"/>
    </source>
</evidence>
<dbReference type="SMART" id="SM00910">
    <property type="entry name" value="HIRAN"/>
    <property type="match status" value="1"/>
</dbReference>
<dbReference type="AlphaFoldDB" id="A0A843W873"/>
<sequence>MSEEVQTIRSVLGPQVSESDIARALSLTGNNPDRAINMILDAPGFLDPPMPVKQEQAAVAGDGSAPMVAIPLSAVKEAAEENPVAGLRRKVKQEDPEGGAVAATEKAVQRGVACGETKPAATPMVKKKSSPDVVKHSRKSSFNSSRSPSVVKKEEPEMGSKKNAILVSDEEEYGINLTATHFSPYLNPRPISCVKPEKVTDRRLQVMPGAVEVEDGDFPVEPDWFLVGRTNVVGLSTCRGRNKVALDEIVHFTFPSSNWEKFGRRRWVSTRAVVASSEIVRFSTKRCGEIGKLPIEWGRCLVPLVSLSKVKVRGRCVYAPENLSLMQEIVLYIRYCLGRTIFLLKSTIGPTFETFVGIDDCATFCAVFIFTSQCLPRGISLRGAQLLLRTWVLLRILSPPCSNS</sequence>